<evidence type="ECO:0000313" key="3">
    <source>
        <dbReference type="Proteomes" id="UP001500752"/>
    </source>
</evidence>
<gene>
    <name evidence="2" type="ORF">GCM10023081_39630</name>
</gene>
<name>A0ABP7D346_9MICC</name>
<keyword evidence="3" id="KW-1185">Reference proteome</keyword>
<evidence type="ECO:0000313" key="2">
    <source>
        <dbReference type="EMBL" id="GAA3698800.1"/>
    </source>
</evidence>
<sequence length="139" mass="16079">MSDKQDVEVLYKNWCSAFQSVDAPRMRSLFDRSFEGLIYQPEEVPDPMFTWDAIDKYWDAIPTVVESIPEWRELTSQVSVDGNSATVYLKLQTHIELIGAKKPLIGELRVTLGAHKVDNEWKLIKVHESRHVDLSDLFE</sequence>
<evidence type="ECO:0000259" key="1">
    <source>
        <dbReference type="Pfam" id="PF13474"/>
    </source>
</evidence>
<dbReference type="Pfam" id="PF13474">
    <property type="entry name" value="SnoaL_3"/>
    <property type="match status" value="1"/>
</dbReference>
<dbReference type="InterPro" id="IPR037401">
    <property type="entry name" value="SnoaL-like"/>
</dbReference>
<feature type="domain" description="SnoaL-like" evidence="1">
    <location>
        <begin position="7"/>
        <end position="129"/>
    </location>
</feature>
<dbReference type="SUPFAM" id="SSF54427">
    <property type="entry name" value="NTF2-like"/>
    <property type="match status" value="1"/>
</dbReference>
<proteinExistence type="predicted"/>
<dbReference type="InterPro" id="IPR032710">
    <property type="entry name" value="NTF2-like_dom_sf"/>
</dbReference>
<organism evidence="2 3">
    <name type="scientific">Arthrobacter ginkgonis</name>
    <dbReference type="NCBI Taxonomy" id="1630594"/>
    <lineage>
        <taxon>Bacteria</taxon>
        <taxon>Bacillati</taxon>
        <taxon>Actinomycetota</taxon>
        <taxon>Actinomycetes</taxon>
        <taxon>Micrococcales</taxon>
        <taxon>Micrococcaceae</taxon>
        <taxon>Arthrobacter</taxon>
    </lineage>
</organism>
<comment type="caution">
    <text evidence="2">The sequence shown here is derived from an EMBL/GenBank/DDBJ whole genome shotgun (WGS) entry which is preliminary data.</text>
</comment>
<dbReference type="Proteomes" id="UP001500752">
    <property type="component" value="Unassembled WGS sequence"/>
</dbReference>
<dbReference type="Gene3D" id="3.10.450.50">
    <property type="match status" value="1"/>
</dbReference>
<accession>A0ABP7D346</accession>
<protein>
    <recommendedName>
        <fullName evidence="1">SnoaL-like domain-containing protein</fullName>
    </recommendedName>
</protein>
<dbReference type="EMBL" id="BAABEO010000026">
    <property type="protein sequence ID" value="GAA3698800.1"/>
    <property type="molecule type" value="Genomic_DNA"/>
</dbReference>
<dbReference type="RefSeq" id="WP_345153592.1">
    <property type="nucleotide sequence ID" value="NZ_BAABEO010000026.1"/>
</dbReference>
<reference evidence="3" key="1">
    <citation type="journal article" date="2019" name="Int. J. Syst. Evol. Microbiol.">
        <title>The Global Catalogue of Microorganisms (GCM) 10K type strain sequencing project: providing services to taxonomists for standard genome sequencing and annotation.</title>
        <authorList>
            <consortium name="The Broad Institute Genomics Platform"/>
            <consortium name="The Broad Institute Genome Sequencing Center for Infectious Disease"/>
            <person name="Wu L."/>
            <person name="Ma J."/>
        </authorList>
    </citation>
    <scope>NUCLEOTIDE SEQUENCE [LARGE SCALE GENOMIC DNA]</scope>
    <source>
        <strain evidence="3">JCM 30742</strain>
    </source>
</reference>